<organism evidence="11 12">
    <name type="scientific">Paenibacillus germinis</name>
    <dbReference type="NCBI Taxonomy" id="2654979"/>
    <lineage>
        <taxon>Bacteria</taxon>
        <taxon>Bacillati</taxon>
        <taxon>Bacillota</taxon>
        <taxon>Bacilli</taxon>
        <taxon>Bacillales</taxon>
        <taxon>Paenibacillaceae</taxon>
        <taxon>Paenibacillus</taxon>
    </lineage>
</organism>
<comment type="subcellular location">
    <subcellularLocation>
        <location evidence="1">Cytoplasm</location>
    </subcellularLocation>
</comment>
<gene>
    <name evidence="11" type="ORF">GC102_23800</name>
</gene>
<name>A0ABX1Z6F9_9BACL</name>
<feature type="domain" description="HTH araC/xylS-type" evidence="9">
    <location>
        <begin position="431"/>
        <end position="529"/>
    </location>
</feature>
<dbReference type="InterPro" id="IPR011006">
    <property type="entry name" value="CheY-like_superfamily"/>
</dbReference>
<dbReference type="Gene3D" id="3.40.50.2300">
    <property type="match status" value="1"/>
</dbReference>
<dbReference type="SMART" id="SM00342">
    <property type="entry name" value="HTH_ARAC"/>
    <property type="match status" value="1"/>
</dbReference>
<dbReference type="Pfam" id="PF17853">
    <property type="entry name" value="GGDEF_2"/>
    <property type="match status" value="1"/>
</dbReference>
<dbReference type="InterPro" id="IPR051552">
    <property type="entry name" value="HptR"/>
</dbReference>
<evidence type="ECO:0000256" key="1">
    <source>
        <dbReference type="ARBA" id="ARBA00004496"/>
    </source>
</evidence>
<keyword evidence="5" id="KW-0805">Transcription regulation</keyword>
<dbReference type="InterPro" id="IPR001789">
    <property type="entry name" value="Sig_transdc_resp-reg_receiver"/>
</dbReference>
<dbReference type="Pfam" id="PF12833">
    <property type="entry name" value="HTH_18"/>
    <property type="match status" value="1"/>
</dbReference>
<evidence type="ECO:0000256" key="8">
    <source>
        <dbReference type="PROSITE-ProRule" id="PRU00169"/>
    </source>
</evidence>
<dbReference type="SMART" id="SM00448">
    <property type="entry name" value="REC"/>
    <property type="match status" value="1"/>
</dbReference>
<protein>
    <submittedName>
        <fullName evidence="11">Response regulator</fullName>
    </submittedName>
</protein>
<evidence type="ECO:0000313" key="12">
    <source>
        <dbReference type="Proteomes" id="UP000658690"/>
    </source>
</evidence>
<dbReference type="Proteomes" id="UP000658690">
    <property type="component" value="Unassembled WGS sequence"/>
</dbReference>
<dbReference type="EMBL" id="WHOC01000133">
    <property type="protein sequence ID" value="NOU88752.1"/>
    <property type="molecule type" value="Genomic_DNA"/>
</dbReference>
<dbReference type="PROSITE" id="PS50110">
    <property type="entry name" value="RESPONSE_REGULATORY"/>
    <property type="match status" value="1"/>
</dbReference>
<dbReference type="SUPFAM" id="SSF52172">
    <property type="entry name" value="CheY-like"/>
    <property type="match status" value="1"/>
</dbReference>
<evidence type="ECO:0000256" key="5">
    <source>
        <dbReference type="ARBA" id="ARBA00023015"/>
    </source>
</evidence>
<evidence type="ECO:0000256" key="4">
    <source>
        <dbReference type="ARBA" id="ARBA00023012"/>
    </source>
</evidence>
<keyword evidence="6" id="KW-0238">DNA-binding</keyword>
<dbReference type="CDD" id="cd17536">
    <property type="entry name" value="REC_YesN-like"/>
    <property type="match status" value="1"/>
</dbReference>
<keyword evidence="12" id="KW-1185">Reference proteome</keyword>
<dbReference type="InterPro" id="IPR041522">
    <property type="entry name" value="CdaR_GGDEF"/>
</dbReference>
<evidence type="ECO:0000313" key="11">
    <source>
        <dbReference type="EMBL" id="NOU88752.1"/>
    </source>
</evidence>
<reference evidence="11 12" key="1">
    <citation type="submission" date="2019-10" db="EMBL/GenBank/DDBJ databases">
        <title>Description of Paenibacillus choica sp. nov.</title>
        <authorList>
            <person name="Carlier A."/>
            <person name="Qi S."/>
        </authorList>
    </citation>
    <scope>NUCLEOTIDE SEQUENCE [LARGE SCALE GENOMIC DNA]</scope>
    <source>
        <strain evidence="11 12">LMG 31460</strain>
    </source>
</reference>
<evidence type="ECO:0000259" key="9">
    <source>
        <dbReference type="PROSITE" id="PS01124"/>
    </source>
</evidence>
<comment type="caution">
    <text evidence="11">The sequence shown here is derived from an EMBL/GenBank/DDBJ whole genome shotgun (WGS) entry which is preliminary data.</text>
</comment>
<evidence type="ECO:0000256" key="6">
    <source>
        <dbReference type="ARBA" id="ARBA00023125"/>
    </source>
</evidence>
<evidence type="ECO:0000256" key="7">
    <source>
        <dbReference type="ARBA" id="ARBA00023163"/>
    </source>
</evidence>
<feature type="modified residue" description="4-aspartylphosphate" evidence="8">
    <location>
        <position position="60"/>
    </location>
</feature>
<dbReference type="Gene3D" id="1.10.10.60">
    <property type="entry name" value="Homeodomain-like"/>
    <property type="match status" value="2"/>
</dbReference>
<keyword evidence="3 8" id="KW-0597">Phosphoprotein</keyword>
<dbReference type="InterPro" id="IPR018060">
    <property type="entry name" value="HTH_AraC"/>
</dbReference>
<dbReference type="SUPFAM" id="SSF46689">
    <property type="entry name" value="Homeodomain-like"/>
    <property type="match status" value="1"/>
</dbReference>
<proteinExistence type="predicted"/>
<keyword evidence="7" id="KW-0804">Transcription</keyword>
<accession>A0ABX1Z6F9</accession>
<keyword evidence="4" id="KW-0902">Two-component regulatory system</keyword>
<evidence type="ECO:0000259" key="10">
    <source>
        <dbReference type="PROSITE" id="PS50110"/>
    </source>
</evidence>
<keyword evidence="2" id="KW-0963">Cytoplasm</keyword>
<dbReference type="PROSITE" id="PS01124">
    <property type="entry name" value="HTH_ARAC_FAMILY_2"/>
    <property type="match status" value="1"/>
</dbReference>
<dbReference type="InterPro" id="IPR009057">
    <property type="entry name" value="Homeodomain-like_sf"/>
</dbReference>
<evidence type="ECO:0000256" key="2">
    <source>
        <dbReference type="ARBA" id="ARBA00022490"/>
    </source>
</evidence>
<dbReference type="PANTHER" id="PTHR42713">
    <property type="entry name" value="HISTIDINE KINASE-RELATED"/>
    <property type="match status" value="1"/>
</dbReference>
<dbReference type="PANTHER" id="PTHR42713:SF3">
    <property type="entry name" value="TRANSCRIPTIONAL REGULATORY PROTEIN HPTR"/>
    <property type="match status" value="1"/>
</dbReference>
<sequence>MNMTIRKVIIVDDEQLIRETLPSMMDWESLGFEVVGLFEDGEDAWQFLQTHGQIDLVITDIQMDVCTGLELLKRIRSMNLHTRVIMISGYDEFQYLRSAMMLGIDNYLLKPINEDELRSSLQQVQEHFLIEYQKSQEMNEGIKLMKNNILNQIITDNYSIRDVREKCRMLGIDLDEGGFQVVVMDTIVRQNAVPLLEEKYLGQFAIINMTQEILSSDKKINVFGHQNGQIVVIFSRIQSESKEAIRLRMEEVCSLIERILKIKLVVLIGKPYTSWREISQSFLSAMELHDYRYFVDQSIIMDYGQKDVGTKKETLSKQLGMNQLHDLLDNEEYEHAEKILHRIGILIQEIVVRDLLLMRSVFIDFTLVCMSKLRQLEFEILEHNHTFPKVIDTLFETDTNEELLSRFMGIATYLLQTMQQLKVNRSTTIVERVIEFIDSHYMENVSIQYLSQNFHISAPYLGKRLKIELGKTFNDYLNFVRINKAKNLLLLSDVSTKEIAEKVGYAEPNYFYSQFKKITGKSPTEFRRG</sequence>
<dbReference type="Pfam" id="PF00072">
    <property type="entry name" value="Response_reg"/>
    <property type="match status" value="1"/>
</dbReference>
<feature type="domain" description="Response regulatory" evidence="10">
    <location>
        <begin position="7"/>
        <end position="125"/>
    </location>
</feature>
<evidence type="ECO:0000256" key="3">
    <source>
        <dbReference type="ARBA" id="ARBA00022553"/>
    </source>
</evidence>